<evidence type="ECO:0000256" key="1">
    <source>
        <dbReference type="SAM" id="MobiDB-lite"/>
    </source>
</evidence>
<dbReference type="AlphaFoldDB" id="A0AAD7W249"/>
<organism evidence="2 3">
    <name type="scientific">Aldrovandia affinis</name>
    <dbReference type="NCBI Taxonomy" id="143900"/>
    <lineage>
        <taxon>Eukaryota</taxon>
        <taxon>Metazoa</taxon>
        <taxon>Chordata</taxon>
        <taxon>Craniata</taxon>
        <taxon>Vertebrata</taxon>
        <taxon>Euteleostomi</taxon>
        <taxon>Actinopterygii</taxon>
        <taxon>Neopterygii</taxon>
        <taxon>Teleostei</taxon>
        <taxon>Notacanthiformes</taxon>
        <taxon>Halosauridae</taxon>
        <taxon>Aldrovandia</taxon>
    </lineage>
</organism>
<protein>
    <submittedName>
        <fullName evidence="2">Uncharacterized protein</fullName>
    </submittedName>
</protein>
<reference evidence="2" key="1">
    <citation type="journal article" date="2023" name="Science">
        <title>Genome structures resolve the early diversification of teleost fishes.</title>
        <authorList>
            <person name="Parey E."/>
            <person name="Louis A."/>
            <person name="Montfort J."/>
            <person name="Bouchez O."/>
            <person name="Roques C."/>
            <person name="Iampietro C."/>
            <person name="Lluch J."/>
            <person name="Castinel A."/>
            <person name="Donnadieu C."/>
            <person name="Desvignes T."/>
            <person name="Floi Bucao C."/>
            <person name="Jouanno E."/>
            <person name="Wen M."/>
            <person name="Mejri S."/>
            <person name="Dirks R."/>
            <person name="Jansen H."/>
            <person name="Henkel C."/>
            <person name="Chen W.J."/>
            <person name="Zahm M."/>
            <person name="Cabau C."/>
            <person name="Klopp C."/>
            <person name="Thompson A.W."/>
            <person name="Robinson-Rechavi M."/>
            <person name="Braasch I."/>
            <person name="Lecointre G."/>
            <person name="Bobe J."/>
            <person name="Postlethwait J.H."/>
            <person name="Berthelot C."/>
            <person name="Roest Crollius H."/>
            <person name="Guiguen Y."/>
        </authorList>
    </citation>
    <scope>NUCLEOTIDE SEQUENCE</scope>
    <source>
        <strain evidence="2">NC1722</strain>
    </source>
</reference>
<gene>
    <name evidence="2" type="ORF">AAFF_G00276310</name>
</gene>
<proteinExistence type="predicted"/>
<dbReference type="Proteomes" id="UP001221898">
    <property type="component" value="Unassembled WGS sequence"/>
</dbReference>
<evidence type="ECO:0000313" key="3">
    <source>
        <dbReference type="Proteomes" id="UP001221898"/>
    </source>
</evidence>
<comment type="caution">
    <text evidence="2">The sequence shown here is derived from an EMBL/GenBank/DDBJ whole genome shotgun (WGS) entry which is preliminary data.</text>
</comment>
<name>A0AAD7W249_9TELE</name>
<feature type="region of interest" description="Disordered" evidence="1">
    <location>
        <begin position="79"/>
        <end position="101"/>
    </location>
</feature>
<keyword evidence="3" id="KW-1185">Reference proteome</keyword>
<evidence type="ECO:0000313" key="2">
    <source>
        <dbReference type="EMBL" id="KAJ8372858.1"/>
    </source>
</evidence>
<dbReference type="EMBL" id="JAINUG010000383">
    <property type="protein sequence ID" value="KAJ8372858.1"/>
    <property type="molecule type" value="Genomic_DNA"/>
</dbReference>
<sequence>MAFSKKRESRRLNVARVRTDPTPVPAGSRQIRARLLIETHSDRRRRAPAPRHRCQRARRRLHRALSHLSNCDVRSLPLAQSAGGSVRSPGDKAVGGKKRHNERRLVVLPGGPSSASQRQSEALITTSRKEARNAPRRCQKFPDSFFLSCRCAPRRRGLPPRAWAWRFRNMKGTA</sequence>
<accession>A0AAD7W249</accession>